<dbReference type="SMART" id="SM00320">
    <property type="entry name" value="WD40"/>
    <property type="match status" value="7"/>
</dbReference>
<dbReference type="SUPFAM" id="SSF50978">
    <property type="entry name" value="WD40 repeat-like"/>
    <property type="match status" value="1"/>
</dbReference>
<dbReference type="VEuPathDB" id="AmoebaDB:EHI7A_182540"/>
<evidence type="ECO:0000256" key="1">
    <source>
        <dbReference type="PROSITE-ProRule" id="PRU00221"/>
    </source>
</evidence>
<dbReference type="VEuPathDB" id="AmoebaDB:EHI_170080"/>
<protein>
    <submittedName>
        <fullName evidence="2">WD domain containing protein</fullName>
    </submittedName>
</protein>
<dbReference type="CDD" id="cd00200">
    <property type="entry name" value="WD40"/>
    <property type="match status" value="1"/>
</dbReference>
<dbReference type="InterPro" id="IPR001680">
    <property type="entry name" value="WD40_rpt"/>
</dbReference>
<dbReference type="Pfam" id="PF00400">
    <property type="entry name" value="WD40"/>
    <property type="match status" value="7"/>
</dbReference>
<dbReference type="AlphaFoldDB" id="A0A5K1VSK3"/>
<dbReference type="PROSITE" id="PS50294">
    <property type="entry name" value="WD_REPEATS_REGION"/>
    <property type="match status" value="1"/>
</dbReference>
<evidence type="ECO:0000313" key="2">
    <source>
        <dbReference type="EMBL" id="GAT95008.1"/>
    </source>
</evidence>
<reference evidence="2 3" key="1">
    <citation type="submission" date="2016-05" db="EMBL/GenBank/DDBJ databases">
        <title>First whole genome sequencing of Entamoeba histolytica HM1:IMSS-clone-6.</title>
        <authorList>
            <person name="Mukherjee Avik.K."/>
            <person name="Izumyama S."/>
            <person name="Nakada-Tsukui K."/>
            <person name="Nozaki T."/>
        </authorList>
    </citation>
    <scope>NUCLEOTIDE SEQUENCE [LARGE SCALE GENOMIC DNA]</scope>
    <source>
        <strain evidence="2 3">HM1:IMSS clone 6</strain>
    </source>
</reference>
<gene>
    <name evidence="2" type="ORF">CL6EHI_170080</name>
</gene>
<evidence type="ECO:0000313" key="3">
    <source>
        <dbReference type="Proteomes" id="UP000078387"/>
    </source>
</evidence>
<feature type="repeat" description="WD" evidence="1">
    <location>
        <begin position="114"/>
        <end position="146"/>
    </location>
</feature>
<accession>A0A5K1VSK3</accession>
<dbReference type="GO" id="GO:0031124">
    <property type="term" value="P:mRNA 3'-end processing"/>
    <property type="evidence" value="ECO:0007669"/>
    <property type="project" value="InterPro"/>
</dbReference>
<dbReference type="InterPro" id="IPR045245">
    <property type="entry name" value="Pfs2-like"/>
</dbReference>
<dbReference type="InterPro" id="IPR015943">
    <property type="entry name" value="WD40/YVTN_repeat-like_dom_sf"/>
</dbReference>
<dbReference type="Gene3D" id="2.130.10.10">
    <property type="entry name" value="YVTN repeat-like/Quinoprotein amine dehydrogenase"/>
    <property type="match status" value="2"/>
</dbReference>
<comment type="caution">
    <text evidence="2">The sequence shown here is derived from an EMBL/GenBank/DDBJ whole genome shotgun (WGS) entry which is preliminary data.</text>
</comment>
<proteinExistence type="predicted"/>
<dbReference type="PROSITE" id="PS50082">
    <property type="entry name" value="WD_REPEATS_2"/>
    <property type="match status" value="5"/>
</dbReference>
<feature type="repeat" description="WD" evidence="1">
    <location>
        <begin position="328"/>
        <end position="370"/>
    </location>
</feature>
<dbReference type="PANTHER" id="PTHR22836">
    <property type="entry name" value="WD40 REPEAT PROTEIN"/>
    <property type="match status" value="1"/>
</dbReference>
<dbReference type="GO" id="GO:0005847">
    <property type="term" value="C:mRNA cleavage and polyadenylation specificity factor complex"/>
    <property type="evidence" value="ECO:0007669"/>
    <property type="project" value="TreeGrafter"/>
</dbReference>
<dbReference type="OMA" id="HHWDVKS"/>
<sequence length="460" mass="53414">MAEEEQCNQFKKYQDYFEKQSDLMKKYDETLFDRWLHGEKGVIDQPPQHQGERRCIDFNCCHSEMDSTYSMYCQTSRVPYCHQHYSYTRYLQPPILCTSNPGINITTKFVHTSINKNKTPVYCMRWTPDGRRIVTGNEKGEFTFWNGLQFNFACLSGAHDTAVRCMTWSHSGGHMVSGEQGSNGSSSIIYWNPSLAPVVTLKTAHSELIREVSFSPNDLRFASCSDDKTIGIWDFNKQVCEIRFDESENAVYSVDWHPTESLLLSSSKGKVRIWDPRLKEKVGMFSPHKTEINKVRWNKNGKWFLTCSKDFKIILHDIRMFNKPLMIFEKHMKDVTIVNWHPIQEDFFVSGGANGVIYFWDTEHSKPIGEIPVAHDGAIWDLQWHPVGHLLASCAHDQTTKFWSRDRCGDSLEIKKYQGTNRDYDPIIPMYDDDLEQPYLAPVFIPNQINPSRINGFHDI</sequence>
<dbReference type="VEuPathDB" id="AmoebaDB:EHI8A_211340"/>
<keyword evidence="1" id="KW-0853">WD repeat</keyword>
<feature type="repeat" description="WD" evidence="1">
    <location>
        <begin position="244"/>
        <end position="275"/>
    </location>
</feature>
<name>A0A5K1VSK3_ENTHI</name>
<dbReference type="Proteomes" id="UP000078387">
    <property type="component" value="Unassembled WGS sequence"/>
</dbReference>
<dbReference type="EMBL" id="BDEQ01000001">
    <property type="protein sequence ID" value="GAT95008.1"/>
    <property type="molecule type" value="Genomic_DNA"/>
</dbReference>
<dbReference type="PANTHER" id="PTHR22836:SF0">
    <property type="entry name" value="PRE-MRNA 3' END PROCESSING PROTEIN WDR33"/>
    <property type="match status" value="1"/>
</dbReference>
<feature type="repeat" description="WD" evidence="1">
    <location>
        <begin position="372"/>
        <end position="404"/>
    </location>
</feature>
<dbReference type="InterPro" id="IPR036322">
    <property type="entry name" value="WD40_repeat_dom_sf"/>
</dbReference>
<dbReference type="VEuPathDB" id="AmoebaDB:EHI5A_218750"/>
<organism evidence="2 3">
    <name type="scientific">Entamoeba histolytica</name>
    <dbReference type="NCBI Taxonomy" id="5759"/>
    <lineage>
        <taxon>Eukaryota</taxon>
        <taxon>Amoebozoa</taxon>
        <taxon>Evosea</taxon>
        <taxon>Archamoebae</taxon>
        <taxon>Mastigamoebida</taxon>
        <taxon>Entamoebidae</taxon>
        <taxon>Entamoeba</taxon>
    </lineage>
</organism>
<feature type="repeat" description="WD" evidence="1">
    <location>
        <begin position="202"/>
        <end position="236"/>
    </location>
</feature>
<dbReference type="VEuPathDB" id="AmoebaDB:KM1_043570"/>